<dbReference type="Pfam" id="PF07884">
    <property type="entry name" value="VKOR"/>
    <property type="match status" value="1"/>
</dbReference>
<evidence type="ECO:0000256" key="5">
    <source>
        <dbReference type="ARBA" id="ARBA00022989"/>
    </source>
</evidence>
<evidence type="ECO:0000256" key="7">
    <source>
        <dbReference type="ARBA" id="ARBA00023136"/>
    </source>
</evidence>
<dbReference type="GO" id="GO:0016491">
    <property type="term" value="F:oxidoreductase activity"/>
    <property type="evidence" value="ECO:0007669"/>
    <property type="project" value="UniProtKB-KW"/>
</dbReference>
<dbReference type="GO" id="GO:0016020">
    <property type="term" value="C:membrane"/>
    <property type="evidence" value="ECO:0007669"/>
    <property type="project" value="UniProtKB-SubCell"/>
</dbReference>
<sequence length="473" mass="51263">MSTVDLHRPGSYSLSKKHWGRFTVHPCTGREEGQRVPAVARWVMLVCSSVALLTSGYLVWSAVTMSPVAGCGGGSLFSCDHVLHSRWSKVLSIPISVPAILTHMTVIGLLIARVENRRIDDLRWTGIGIASIAAGGAAVWFIGLQIFALGHLCPYCLVAHVAGLLLATTYLLVRPVSPRSMTRIVGCGIGMLAILIAMQVGADAPPTFETIEYPTTPAVSGDDDEAVDASDEMLFAPPSSANLESSGFDRLAAYQSVNLARFALALVDPSMAMLGDVGAASEPNFRTIQVLGGVKLSTKDWPLIGNPDAETVFVEMFDYTCPHCQRTHASLNAAREHFGEKLAVITLPVPLDRKCNSTVQTTHSSHAESCDLSKLAVAVWLTDRTQFEAFHDYLFESKPTYAQARRHASSLVNEQKIAEVLNGSVPHDYIQRHVQLYKRAGSGKIPKIMFPKVTTVGAVDSPQSMIDLIIRNQ</sequence>
<evidence type="ECO:0000256" key="4">
    <source>
        <dbReference type="ARBA" id="ARBA00022719"/>
    </source>
</evidence>
<evidence type="ECO:0000256" key="1">
    <source>
        <dbReference type="ARBA" id="ARBA00004141"/>
    </source>
</evidence>
<comment type="caution">
    <text evidence="12">The sequence shown here is derived from an EMBL/GenBank/DDBJ whole genome shotgun (WGS) entry which is preliminary data.</text>
</comment>
<evidence type="ECO:0000256" key="3">
    <source>
        <dbReference type="ARBA" id="ARBA00022692"/>
    </source>
</evidence>
<evidence type="ECO:0000256" key="2">
    <source>
        <dbReference type="ARBA" id="ARBA00006214"/>
    </source>
</evidence>
<dbReference type="PROSITE" id="PS00194">
    <property type="entry name" value="THIOREDOXIN_1"/>
    <property type="match status" value="1"/>
</dbReference>
<feature type="domain" description="Vitamin K epoxide reductase" evidence="11">
    <location>
        <begin position="37"/>
        <end position="174"/>
    </location>
</feature>
<dbReference type="PANTHER" id="PTHR34573:SF1">
    <property type="entry name" value="VITAMIN K EPOXIDE REDUCTASE DOMAIN-CONTAINING PROTEIN"/>
    <property type="match status" value="1"/>
</dbReference>
<feature type="transmembrane region" description="Helical" evidence="10">
    <location>
        <begin position="149"/>
        <end position="172"/>
    </location>
</feature>
<keyword evidence="6" id="KW-0560">Oxidoreductase</keyword>
<keyword evidence="3 10" id="KW-0812">Transmembrane</keyword>
<dbReference type="AlphaFoldDB" id="M5UBE3"/>
<keyword evidence="7 10" id="KW-0472">Membrane</keyword>
<dbReference type="InterPro" id="IPR036249">
    <property type="entry name" value="Thioredoxin-like_sf"/>
</dbReference>
<evidence type="ECO:0000256" key="8">
    <source>
        <dbReference type="ARBA" id="ARBA00023157"/>
    </source>
</evidence>
<dbReference type="PATRIC" id="fig|1263870.3.peg.5608"/>
<dbReference type="InterPro" id="IPR038354">
    <property type="entry name" value="VKOR_sf"/>
</dbReference>
<feature type="transmembrane region" description="Helical" evidence="10">
    <location>
        <begin position="184"/>
        <end position="202"/>
    </location>
</feature>
<comment type="subcellular location">
    <subcellularLocation>
        <location evidence="1">Membrane</location>
        <topology evidence="1">Multi-pass membrane protein</topology>
    </subcellularLocation>
</comment>
<dbReference type="PANTHER" id="PTHR34573">
    <property type="entry name" value="VKC DOMAIN-CONTAINING PROTEIN"/>
    <property type="match status" value="1"/>
</dbReference>
<dbReference type="Gene3D" id="3.40.30.10">
    <property type="entry name" value="Glutaredoxin"/>
    <property type="match status" value="1"/>
</dbReference>
<evidence type="ECO:0000313" key="13">
    <source>
        <dbReference type="Proteomes" id="UP000011885"/>
    </source>
</evidence>
<dbReference type="InterPro" id="IPR012336">
    <property type="entry name" value="Thioredoxin-like_fold"/>
</dbReference>
<keyword evidence="9" id="KW-0676">Redox-active center</keyword>
<reference evidence="12 13" key="1">
    <citation type="journal article" date="2013" name="Mar. Genomics">
        <title>Expression of sulfatases in Rhodopirellula baltica and the diversity of sulfatases in the genus Rhodopirellula.</title>
        <authorList>
            <person name="Wegner C.E."/>
            <person name="Richter-Heitmann T."/>
            <person name="Klindworth A."/>
            <person name="Klockow C."/>
            <person name="Richter M."/>
            <person name="Achstetter T."/>
            <person name="Glockner F.O."/>
            <person name="Harder J."/>
        </authorList>
    </citation>
    <scope>NUCLEOTIDE SEQUENCE [LARGE SCALE GENOMIC DNA]</scope>
    <source>
        <strain evidence="12 13">SM41</strain>
    </source>
</reference>
<dbReference type="SMART" id="SM00756">
    <property type="entry name" value="VKc"/>
    <property type="match status" value="1"/>
</dbReference>
<dbReference type="Gene3D" id="1.20.1440.130">
    <property type="entry name" value="VKOR domain"/>
    <property type="match status" value="1"/>
</dbReference>
<name>M5UBE3_9BACT</name>
<dbReference type="InterPro" id="IPR017937">
    <property type="entry name" value="Thioredoxin_CS"/>
</dbReference>
<proteinExistence type="inferred from homology"/>
<protein>
    <submittedName>
        <fullName evidence="12">Suppressor for copper-sensitivity C-like protein</fullName>
    </submittedName>
</protein>
<dbReference type="InterPro" id="IPR012932">
    <property type="entry name" value="VKOR"/>
</dbReference>
<evidence type="ECO:0000256" key="10">
    <source>
        <dbReference type="SAM" id="Phobius"/>
    </source>
</evidence>
<keyword evidence="13" id="KW-1185">Reference proteome</keyword>
<dbReference type="EMBL" id="ANOH01000364">
    <property type="protein sequence ID" value="EMI53318.1"/>
    <property type="molecule type" value="Genomic_DNA"/>
</dbReference>
<evidence type="ECO:0000313" key="12">
    <source>
        <dbReference type="EMBL" id="EMI53318.1"/>
    </source>
</evidence>
<dbReference type="SUPFAM" id="SSF52833">
    <property type="entry name" value="Thioredoxin-like"/>
    <property type="match status" value="1"/>
</dbReference>
<dbReference type="Proteomes" id="UP000011885">
    <property type="component" value="Unassembled WGS sequence"/>
</dbReference>
<organism evidence="12 13">
    <name type="scientific">Rhodopirellula sallentina SM41</name>
    <dbReference type="NCBI Taxonomy" id="1263870"/>
    <lineage>
        <taxon>Bacteria</taxon>
        <taxon>Pseudomonadati</taxon>
        <taxon>Planctomycetota</taxon>
        <taxon>Planctomycetia</taxon>
        <taxon>Pirellulales</taxon>
        <taxon>Pirellulaceae</taxon>
        <taxon>Rhodopirellula</taxon>
    </lineage>
</organism>
<accession>M5UBE3</accession>
<keyword evidence="8" id="KW-1015">Disulfide bond</keyword>
<comment type="similarity">
    <text evidence="2">Belongs to the VKOR family.</text>
</comment>
<evidence type="ECO:0000256" key="6">
    <source>
        <dbReference type="ARBA" id="ARBA00023002"/>
    </source>
</evidence>
<dbReference type="GO" id="GO:0048038">
    <property type="term" value="F:quinone binding"/>
    <property type="evidence" value="ECO:0007669"/>
    <property type="project" value="UniProtKB-KW"/>
</dbReference>
<keyword evidence="5 10" id="KW-1133">Transmembrane helix</keyword>
<feature type="transmembrane region" description="Helical" evidence="10">
    <location>
        <begin position="39"/>
        <end position="60"/>
    </location>
</feature>
<dbReference type="CDD" id="cd10546">
    <property type="entry name" value="VKOR"/>
    <property type="match status" value="1"/>
</dbReference>
<feature type="transmembrane region" description="Helical" evidence="10">
    <location>
        <begin position="91"/>
        <end position="112"/>
    </location>
</feature>
<gene>
    <name evidence="12" type="ORF">RSSM_05291</name>
</gene>
<dbReference type="Pfam" id="PF13462">
    <property type="entry name" value="Thioredoxin_4"/>
    <property type="match status" value="1"/>
</dbReference>
<feature type="transmembrane region" description="Helical" evidence="10">
    <location>
        <begin position="124"/>
        <end position="143"/>
    </location>
</feature>
<evidence type="ECO:0000256" key="9">
    <source>
        <dbReference type="ARBA" id="ARBA00023284"/>
    </source>
</evidence>
<keyword evidence="4" id="KW-0874">Quinone</keyword>
<evidence type="ECO:0000259" key="11">
    <source>
        <dbReference type="SMART" id="SM00756"/>
    </source>
</evidence>